<proteinExistence type="predicted"/>
<sequence length="35" mass="3785">MVALMGNWTVGTKTDGCGIHKQSFVIGFNDSLLLM</sequence>
<evidence type="ECO:0000313" key="1">
    <source>
        <dbReference type="EMBL" id="JAE10759.1"/>
    </source>
</evidence>
<reference evidence="1" key="1">
    <citation type="submission" date="2014-09" db="EMBL/GenBank/DDBJ databases">
        <authorList>
            <person name="Magalhaes I.L.F."/>
            <person name="Oliveira U."/>
            <person name="Santos F.R."/>
            <person name="Vidigal T.H.D.A."/>
            <person name="Brescovit A.D."/>
            <person name="Santos A.J."/>
        </authorList>
    </citation>
    <scope>NUCLEOTIDE SEQUENCE</scope>
    <source>
        <tissue evidence="1">Shoot tissue taken approximately 20 cm above the soil surface</tissue>
    </source>
</reference>
<name>A0A0A9FHP6_ARUDO</name>
<reference evidence="1" key="2">
    <citation type="journal article" date="2015" name="Data Brief">
        <title>Shoot transcriptome of the giant reed, Arundo donax.</title>
        <authorList>
            <person name="Barrero R.A."/>
            <person name="Guerrero F.D."/>
            <person name="Moolhuijzen P."/>
            <person name="Goolsby J.A."/>
            <person name="Tidwell J."/>
            <person name="Bellgard S.E."/>
            <person name="Bellgard M.I."/>
        </authorList>
    </citation>
    <scope>NUCLEOTIDE SEQUENCE</scope>
    <source>
        <tissue evidence="1">Shoot tissue taken approximately 20 cm above the soil surface</tissue>
    </source>
</reference>
<protein>
    <submittedName>
        <fullName evidence="1">Uncharacterized protein</fullName>
    </submittedName>
</protein>
<organism evidence="1">
    <name type="scientific">Arundo donax</name>
    <name type="common">Giant reed</name>
    <name type="synonym">Donax arundinaceus</name>
    <dbReference type="NCBI Taxonomy" id="35708"/>
    <lineage>
        <taxon>Eukaryota</taxon>
        <taxon>Viridiplantae</taxon>
        <taxon>Streptophyta</taxon>
        <taxon>Embryophyta</taxon>
        <taxon>Tracheophyta</taxon>
        <taxon>Spermatophyta</taxon>
        <taxon>Magnoliopsida</taxon>
        <taxon>Liliopsida</taxon>
        <taxon>Poales</taxon>
        <taxon>Poaceae</taxon>
        <taxon>PACMAD clade</taxon>
        <taxon>Arundinoideae</taxon>
        <taxon>Arundineae</taxon>
        <taxon>Arundo</taxon>
    </lineage>
</organism>
<accession>A0A0A9FHP6</accession>
<dbReference type="AlphaFoldDB" id="A0A0A9FHP6"/>
<dbReference type="EMBL" id="GBRH01187137">
    <property type="protein sequence ID" value="JAE10759.1"/>
    <property type="molecule type" value="Transcribed_RNA"/>
</dbReference>